<protein>
    <submittedName>
        <fullName evidence="1">(Mediterranean fruit fly) hypothetical protein</fullName>
    </submittedName>
</protein>
<comment type="caution">
    <text evidence="1">The sequence shown here is derived from an EMBL/GenBank/DDBJ whole genome shotgun (WGS) entry which is preliminary data.</text>
</comment>
<feature type="non-terminal residue" evidence="1">
    <location>
        <position position="1"/>
    </location>
</feature>
<organism evidence="1 2">
    <name type="scientific">Ceratitis capitata</name>
    <name type="common">Mediterranean fruit fly</name>
    <name type="synonym">Tephritis capitata</name>
    <dbReference type="NCBI Taxonomy" id="7213"/>
    <lineage>
        <taxon>Eukaryota</taxon>
        <taxon>Metazoa</taxon>
        <taxon>Ecdysozoa</taxon>
        <taxon>Arthropoda</taxon>
        <taxon>Hexapoda</taxon>
        <taxon>Insecta</taxon>
        <taxon>Pterygota</taxon>
        <taxon>Neoptera</taxon>
        <taxon>Endopterygota</taxon>
        <taxon>Diptera</taxon>
        <taxon>Brachycera</taxon>
        <taxon>Muscomorpha</taxon>
        <taxon>Tephritoidea</taxon>
        <taxon>Tephritidae</taxon>
        <taxon>Ceratitis</taxon>
        <taxon>Ceratitis</taxon>
    </lineage>
</organism>
<dbReference type="EMBL" id="CAJHJT010000023">
    <property type="protein sequence ID" value="CAD7002153.1"/>
    <property type="molecule type" value="Genomic_DNA"/>
</dbReference>
<proteinExistence type="predicted"/>
<sequence length="50" mass="5610">TSMGEAVATQQGHTHKQQLFTNYPLYLVWLFTIILKKPSITGPNANHASR</sequence>
<dbReference type="Proteomes" id="UP000606786">
    <property type="component" value="Unassembled WGS sequence"/>
</dbReference>
<evidence type="ECO:0000313" key="1">
    <source>
        <dbReference type="EMBL" id="CAD7002153.1"/>
    </source>
</evidence>
<reference evidence="1" key="1">
    <citation type="submission" date="2020-11" db="EMBL/GenBank/DDBJ databases">
        <authorList>
            <person name="Whitehead M."/>
        </authorList>
    </citation>
    <scope>NUCLEOTIDE SEQUENCE</scope>
    <source>
        <strain evidence="1">EGII</strain>
    </source>
</reference>
<gene>
    <name evidence="1" type="ORF">CCAP1982_LOCUS10641</name>
</gene>
<name>A0A811UYJ7_CERCA</name>
<keyword evidence="2" id="KW-1185">Reference proteome</keyword>
<evidence type="ECO:0000313" key="2">
    <source>
        <dbReference type="Proteomes" id="UP000606786"/>
    </source>
</evidence>
<accession>A0A811UYJ7</accession>
<dbReference type="AlphaFoldDB" id="A0A811UYJ7"/>